<sequence>MAPLKMLICGGGIAGNALAFWLTKSNHDVTIIERYPDLRVSGLQVDLRGAGIEVLKRMGLNEGFRAHAAKEEGVQMVSSSGREWAYFPANKSGQGAQSFTSDYEIMRGDLTRLLHGASKAKIMFNTSIKSYEDKGDSVEVVFSDGKTEQFDLLVGADGQWSRTRNMMIGHDTPDPMHFLRHNVYIGYFTIPKEMKPGDKYDATMFLAPGGRMVMQRRSEPGKIQIYFQVMKDGVTKQLAQAHRGGVAGEKAALAEIFRGAGWKVDEFLRGLEESDDFYMERLAVVKLDSWSRGRVALVGDAAHCPSAATGMGTTSAMVGAYILAGEIERHCGGPAGSKDGLAVALKEYDQKLRPFMTKVQEGVVEGNRIFDLLPTSWLGILFFNVIMKLVTLLRLMPIAGWAFGEKVEEWKLPEYEEMLGKA</sequence>
<accession>A0ABR1NU64</accession>
<dbReference type="EMBL" id="JAKNSF020000107">
    <property type="protein sequence ID" value="KAK7715616.1"/>
    <property type="molecule type" value="Genomic_DNA"/>
</dbReference>
<evidence type="ECO:0000256" key="3">
    <source>
        <dbReference type="ARBA" id="ARBA00023002"/>
    </source>
</evidence>
<gene>
    <name evidence="5" type="ORF">SLS63_011372</name>
</gene>
<keyword evidence="3" id="KW-0560">Oxidoreductase</keyword>
<evidence type="ECO:0000256" key="1">
    <source>
        <dbReference type="ARBA" id="ARBA00022630"/>
    </source>
</evidence>
<dbReference type="Pfam" id="PF01494">
    <property type="entry name" value="FAD_binding_3"/>
    <property type="match status" value="1"/>
</dbReference>
<evidence type="ECO:0000256" key="2">
    <source>
        <dbReference type="ARBA" id="ARBA00022827"/>
    </source>
</evidence>
<dbReference type="Gene3D" id="3.50.50.60">
    <property type="entry name" value="FAD/NAD(P)-binding domain"/>
    <property type="match status" value="1"/>
</dbReference>
<comment type="caution">
    <text evidence="5">The sequence shown here is derived from an EMBL/GenBank/DDBJ whole genome shotgun (WGS) entry which is preliminary data.</text>
</comment>
<dbReference type="Proteomes" id="UP001430848">
    <property type="component" value="Unassembled WGS sequence"/>
</dbReference>
<dbReference type="PANTHER" id="PTHR46865">
    <property type="entry name" value="OXIDOREDUCTASE-RELATED"/>
    <property type="match status" value="1"/>
</dbReference>
<keyword evidence="6" id="KW-1185">Reference proteome</keyword>
<dbReference type="PANTHER" id="PTHR46865:SF7">
    <property type="entry name" value="MONOOXYGENASE, PUTATIVE (AFU_ORTHOLOGUE AFUA_8G07040)-RELATED"/>
    <property type="match status" value="1"/>
</dbReference>
<proteinExistence type="predicted"/>
<protein>
    <recommendedName>
        <fullName evidence="4">FAD-binding domain-containing protein</fullName>
    </recommendedName>
</protein>
<evidence type="ECO:0000313" key="5">
    <source>
        <dbReference type="EMBL" id="KAK7715616.1"/>
    </source>
</evidence>
<evidence type="ECO:0000259" key="4">
    <source>
        <dbReference type="Pfam" id="PF01494"/>
    </source>
</evidence>
<dbReference type="InterPro" id="IPR051704">
    <property type="entry name" value="FAD_aromatic-hydroxylase"/>
</dbReference>
<name>A0ABR1NU64_DIAER</name>
<dbReference type="PRINTS" id="PR00420">
    <property type="entry name" value="RNGMNOXGNASE"/>
</dbReference>
<reference evidence="5 6" key="1">
    <citation type="submission" date="2024-02" db="EMBL/GenBank/DDBJ databases">
        <title>De novo assembly and annotation of 12 fungi associated with fruit tree decline syndrome in Ontario, Canada.</title>
        <authorList>
            <person name="Sulman M."/>
            <person name="Ellouze W."/>
            <person name="Ilyukhin E."/>
        </authorList>
    </citation>
    <scope>NUCLEOTIDE SEQUENCE [LARGE SCALE GENOMIC DNA]</scope>
    <source>
        <strain evidence="5 6">M169</strain>
    </source>
</reference>
<keyword evidence="1" id="KW-0285">Flavoprotein</keyword>
<organism evidence="5 6">
    <name type="scientific">Diaporthe eres</name>
    <name type="common">Phomopsis oblonga</name>
    <dbReference type="NCBI Taxonomy" id="83184"/>
    <lineage>
        <taxon>Eukaryota</taxon>
        <taxon>Fungi</taxon>
        <taxon>Dikarya</taxon>
        <taxon>Ascomycota</taxon>
        <taxon>Pezizomycotina</taxon>
        <taxon>Sordariomycetes</taxon>
        <taxon>Sordariomycetidae</taxon>
        <taxon>Diaporthales</taxon>
        <taxon>Diaporthaceae</taxon>
        <taxon>Diaporthe</taxon>
        <taxon>Diaporthe eres species complex</taxon>
    </lineage>
</organism>
<evidence type="ECO:0000313" key="6">
    <source>
        <dbReference type="Proteomes" id="UP001430848"/>
    </source>
</evidence>
<dbReference type="InterPro" id="IPR002938">
    <property type="entry name" value="FAD-bd"/>
</dbReference>
<dbReference type="InterPro" id="IPR036188">
    <property type="entry name" value="FAD/NAD-bd_sf"/>
</dbReference>
<feature type="domain" description="FAD-binding" evidence="4">
    <location>
        <begin position="6"/>
        <end position="359"/>
    </location>
</feature>
<keyword evidence="2" id="KW-0274">FAD</keyword>
<dbReference type="SUPFAM" id="SSF51905">
    <property type="entry name" value="FAD/NAD(P)-binding domain"/>
    <property type="match status" value="1"/>
</dbReference>